<sequence length="301" mass="34252">MRFVKILIVDDSKATLEIVRRALENFGYRRLSIQKTDSALDALEQVKQWQPEIVLTDWYMPDMTGLTLIEEIKKLELGVKMGMITTVDDQLQINQAKAAGASFVLSKPFDDKELHRKLLPLVQGAEESERALENINDVQKELALPKLSQLEKLMKREISDRLVLNNIRQQSFDESKIPCLLAVYEDGETQRPRAVAILDIYAICVFSRSNSVISKQDLQRAIHSKLVSKDILDTCQRVLDKSSLAFLDSNSRKSLRLKNVSFIPSAFEKLEALYSKEADKRVDFSCQLEDMAQGKVTLIGF</sequence>
<dbReference type="PANTHER" id="PTHR44591:SF3">
    <property type="entry name" value="RESPONSE REGULATORY DOMAIN-CONTAINING PROTEIN"/>
    <property type="match status" value="1"/>
</dbReference>
<evidence type="ECO:0000256" key="1">
    <source>
        <dbReference type="ARBA" id="ARBA00022553"/>
    </source>
</evidence>
<dbReference type="Proteomes" id="UP000576645">
    <property type="component" value="Unassembled WGS sequence"/>
</dbReference>
<accession>A0AAP6ZN84</accession>
<dbReference type="SUPFAM" id="SSF52172">
    <property type="entry name" value="CheY-like"/>
    <property type="match status" value="1"/>
</dbReference>
<dbReference type="Gene3D" id="3.40.50.2300">
    <property type="match status" value="1"/>
</dbReference>
<evidence type="ECO:0000313" key="5">
    <source>
        <dbReference type="Proteomes" id="UP000576645"/>
    </source>
</evidence>
<reference evidence="4 5" key="1">
    <citation type="submission" date="2019-09" db="EMBL/GenBank/DDBJ databases">
        <title>Draft genome sequencing and comparative genomics of hatchery-associated Vibrios.</title>
        <authorList>
            <person name="Kehlet-Delgado H."/>
            <person name="Mueller R.S."/>
        </authorList>
    </citation>
    <scope>NUCLEOTIDE SEQUENCE [LARGE SCALE GENOMIC DNA]</scope>
    <source>
        <strain evidence="4 5">09-121-3</strain>
    </source>
</reference>
<dbReference type="InterPro" id="IPR050595">
    <property type="entry name" value="Bact_response_regulator"/>
</dbReference>
<feature type="domain" description="Response regulatory" evidence="3">
    <location>
        <begin position="5"/>
        <end position="122"/>
    </location>
</feature>
<name>A0AAP6ZN84_9VIBR</name>
<keyword evidence="1 2" id="KW-0597">Phosphoprotein</keyword>
<gene>
    <name evidence="4" type="ORF">F0238_20155</name>
</gene>
<evidence type="ECO:0000256" key="2">
    <source>
        <dbReference type="PROSITE-ProRule" id="PRU00169"/>
    </source>
</evidence>
<feature type="modified residue" description="4-aspartylphosphate" evidence="2">
    <location>
        <position position="57"/>
    </location>
</feature>
<dbReference type="PANTHER" id="PTHR44591">
    <property type="entry name" value="STRESS RESPONSE REGULATOR PROTEIN 1"/>
    <property type="match status" value="1"/>
</dbReference>
<protein>
    <submittedName>
        <fullName evidence="4">Response regulator</fullName>
    </submittedName>
</protein>
<dbReference type="Pfam" id="PF00072">
    <property type="entry name" value="Response_reg"/>
    <property type="match status" value="1"/>
</dbReference>
<dbReference type="GO" id="GO:0000160">
    <property type="term" value="P:phosphorelay signal transduction system"/>
    <property type="evidence" value="ECO:0007669"/>
    <property type="project" value="InterPro"/>
</dbReference>
<proteinExistence type="predicted"/>
<dbReference type="PROSITE" id="PS50110">
    <property type="entry name" value="RESPONSE_REGULATORY"/>
    <property type="match status" value="1"/>
</dbReference>
<organism evidence="4 5">
    <name type="scientific">Vibrio coralliilyticus</name>
    <dbReference type="NCBI Taxonomy" id="190893"/>
    <lineage>
        <taxon>Bacteria</taxon>
        <taxon>Pseudomonadati</taxon>
        <taxon>Pseudomonadota</taxon>
        <taxon>Gammaproteobacteria</taxon>
        <taxon>Vibrionales</taxon>
        <taxon>Vibrionaceae</taxon>
        <taxon>Vibrio</taxon>
    </lineage>
</organism>
<dbReference type="SMART" id="SM00448">
    <property type="entry name" value="REC"/>
    <property type="match status" value="1"/>
</dbReference>
<comment type="caution">
    <text evidence="4">The sequence shown here is derived from an EMBL/GenBank/DDBJ whole genome shotgun (WGS) entry which is preliminary data.</text>
</comment>
<dbReference type="InterPro" id="IPR011006">
    <property type="entry name" value="CheY-like_superfamily"/>
</dbReference>
<dbReference type="InterPro" id="IPR001789">
    <property type="entry name" value="Sig_transdc_resp-reg_receiver"/>
</dbReference>
<dbReference type="AlphaFoldDB" id="A0AAP6ZN84"/>
<dbReference type="EMBL" id="VTXP01000013">
    <property type="protein sequence ID" value="NOJ25039.1"/>
    <property type="molecule type" value="Genomic_DNA"/>
</dbReference>
<evidence type="ECO:0000259" key="3">
    <source>
        <dbReference type="PROSITE" id="PS50110"/>
    </source>
</evidence>
<evidence type="ECO:0000313" key="4">
    <source>
        <dbReference type="EMBL" id="NOJ25039.1"/>
    </source>
</evidence>